<evidence type="ECO:0000256" key="10">
    <source>
        <dbReference type="RuleBase" id="RU610713"/>
    </source>
</evidence>
<evidence type="ECO:0000256" key="9">
    <source>
        <dbReference type="PIRSR" id="PIRSR038193-3"/>
    </source>
</evidence>
<evidence type="ECO:0000256" key="1">
    <source>
        <dbReference type="ARBA" id="ARBA00000251"/>
    </source>
</evidence>
<feature type="disulfide bond" evidence="9">
    <location>
        <begin position="368"/>
        <end position="422"/>
    </location>
</feature>
<dbReference type="GO" id="GO:0005975">
    <property type="term" value="P:carbohydrate metabolic process"/>
    <property type="evidence" value="ECO:0007669"/>
    <property type="project" value="UniProtKB-UniRule"/>
</dbReference>
<dbReference type="Proteomes" id="UP000694620">
    <property type="component" value="Chromosome 1"/>
</dbReference>
<keyword evidence="13" id="KW-1185">Reference proteome</keyword>
<sequence>MANLLSIIMIFLPVTGVDLQILPPLMNNVPFAFMWNAPTELCLKKYDIDLDLNYFHYVSSTLKTSTNQSVSIFYIDRFGSFPFIDRLTGKFYNGGLPQLGNLKDHYKKAAEDITFYIPSENAGLAVIDMEDWSPQWIRNWGIKDIYRNLSVSFAFQVDLTLTSDSTAKEIARKHFETAAKNYMKTSLMLGKSLRANRLWGYYLYPECYNYNYNQNPDNYSGKCPDIELKRNNDLQWLWQESSALFPSIYLEKILKNSYSATLFVRNRILEAMRISLFPNRTNYSLPVYVYSRLVYTDSISTYLSEADLVSTIGESAALGAAGIVEWGDLNLTLSKNICSSLRTYIQADLNPYVLNVTTATRLCSESLCGGEGRCVRKNMDSNTYLHLNSSNFQITRTINGKLKVAGQLTKEDIQLFRLIFTCQCYMGKKCMTTDNVLRKPKMPKNTKDNLQASLGLCILLLICNMLQLFDQHH</sequence>
<feature type="disulfide bond" evidence="9">
    <location>
        <begin position="207"/>
        <end position="223"/>
    </location>
</feature>
<evidence type="ECO:0000256" key="4">
    <source>
        <dbReference type="ARBA" id="ARBA00023157"/>
    </source>
</evidence>
<dbReference type="InterPro" id="IPR017853">
    <property type="entry name" value="GH"/>
</dbReference>
<keyword evidence="3 10" id="KW-0378">Hydrolase</keyword>
<comment type="similarity">
    <text evidence="2 6 10">Belongs to the glycosyl hydrolase 56 family.</text>
</comment>
<dbReference type="SUPFAM" id="SSF51445">
    <property type="entry name" value="(Trans)glycosidases"/>
    <property type="match status" value="1"/>
</dbReference>
<feature type="disulfide bond" evidence="9">
    <location>
        <begin position="363"/>
        <end position="374"/>
    </location>
</feature>
<dbReference type="AlphaFoldDB" id="A0A8C4X480"/>
<reference evidence="12" key="2">
    <citation type="submission" date="2025-08" db="UniProtKB">
        <authorList>
            <consortium name="Ensembl"/>
        </authorList>
    </citation>
    <scope>IDENTIFICATION</scope>
</reference>
<evidence type="ECO:0000256" key="11">
    <source>
        <dbReference type="SAM" id="SignalP"/>
    </source>
</evidence>
<dbReference type="FunFam" id="3.20.20.70:FF:000065">
    <property type="entry name" value="Hyaluronidase"/>
    <property type="match status" value="1"/>
</dbReference>
<comment type="catalytic activity">
    <reaction evidence="1 10">
        <text>Random hydrolysis of (1-&gt;4)-linkages between N-acetyl-beta-D-glucosamine and D-glucuronate residues in hyaluronate.</text>
        <dbReference type="EC" id="3.2.1.35"/>
    </reaction>
</comment>
<dbReference type="OrthoDB" id="5796153at2759"/>
<feature type="chain" id="PRO_5034715887" description="Hyaluronidase" evidence="11">
    <location>
        <begin position="17"/>
        <end position="473"/>
    </location>
</feature>
<proteinExistence type="inferred from homology"/>
<dbReference type="PRINTS" id="PR00846">
    <property type="entry name" value="GLHYDRLASE56"/>
</dbReference>
<keyword evidence="4 9" id="KW-1015">Disulfide bond</keyword>
<dbReference type="GO" id="GO:0030214">
    <property type="term" value="P:hyaluronan catabolic process"/>
    <property type="evidence" value="ECO:0007669"/>
    <property type="project" value="TreeGrafter"/>
</dbReference>
<dbReference type="PANTHER" id="PTHR11769:SF20">
    <property type="entry name" value="HYALURONIDASE PH-20"/>
    <property type="match status" value="1"/>
</dbReference>
<feature type="active site" description="Proton donor" evidence="7">
    <location>
        <position position="130"/>
    </location>
</feature>
<feature type="signal peptide" evidence="11">
    <location>
        <begin position="1"/>
        <end position="16"/>
    </location>
</feature>
<dbReference type="Gene3D" id="3.20.20.70">
    <property type="entry name" value="Aldolase class I"/>
    <property type="match status" value="1"/>
</dbReference>
<dbReference type="PANTHER" id="PTHR11769">
    <property type="entry name" value="HYALURONIDASE"/>
    <property type="match status" value="1"/>
</dbReference>
<evidence type="ECO:0000313" key="13">
    <source>
        <dbReference type="Proteomes" id="UP000694620"/>
    </source>
</evidence>
<dbReference type="EC" id="3.2.1.35" evidence="10"/>
<evidence type="ECO:0000256" key="7">
    <source>
        <dbReference type="PIRSR" id="PIRSR038193-1"/>
    </source>
</evidence>
<feature type="disulfide bond" evidence="9">
    <location>
        <begin position="42"/>
        <end position="338"/>
    </location>
</feature>
<dbReference type="PIRSF" id="PIRSF038193">
    <property type="entry name" value="Hyaluronidase"/>
    <property type="match status" value="1"/>
</dbReference>
<dbReference type="GlyCosmos" id="A0A8C4X480">
    <property type="glycosylation" value="1 site, No reported glycans"/>
</dbReference>
<dbReference type="GeneTree" id="ENSGT01020000230364"/>
<feature type="glycosylation site" description="N-linked (GlcNAc...) asparagine" evidence="8">
    <location>
        <position position="355"/>
    </location>
</feature>
<organism evidence="12 13">
    <name type="scientific">Erpetoichthys calabaricus</name>
    <name type="common">Rope fish</name>
    <name type="synonym">Calamoichthys calabaricus</name>
    <dbReference type="NCBI Taxonomy" id="27687"/>
    <lineage>
        <taxon>Eukaryota</taxon>
        <taxon>Metazoa</taxon>
        <taxon>Chordata</taxon>
        <taxon>Craniata</taxon>
        <taxon>Vertebrata</taxon>
        <taxon>Euteleostomi</taxon>
        <taxon>Actinopterygii</taxon>
        <taxon>Polypteriformes</taxon>
        <taxon>Polypteridae</taxon>
        <taxon>Erpetoichthys</taxon>
    </lineage>
</organism>
<dbReference type="Pfam" id="PF01630">
    <property type="entry name" value="Glyco_hydro_56"/>
    <property type="match status" value="1"/>
</dbReference>
<name>A0A8C4X480_ERPCA</name>
<reference evidence="12" key="3">
    <citation type="submission" date="2025-09" db="UniProtKB">
        <authorList>
            <consortium name="Ensembl"/>
        </authorList>
    </citation>
    <scope>IDENTIFICATION</scope>
</reference>
<dbReference type="InterPro" id="IPR018155">
    <property type="entry name" value="Hyaluronidase"/>
</dbReference>
<dbReference type="InterPro" id="IPR013785">
    <property type="entry name" value="Aldolase_TIM"/>
</dbReference>
<gene>
    <name evidence="12" type="primary">SPAM1</name>
</gene>
<evidence type="ECO:0000256" key="3">
    <source>
        <dbReference type="ARBA" id="ARBA00022801"/>
    </source>
</evidence>
<dbReference type="GO" id="GO:0001669">
    <property type="term" value="C:acrosomal vesicle"/>
    <property type="evidence" value="ECO:0007669"/>
    <property type="project" value="TreeGrafter"/>
</dbReference>
<accession>A0A8C4X480</accession>
<keyword evidence="11" id="KW-0732">Signal</keyword>
<evidence type="ECO:0000256" key="6">
    <source>
        <dbReference type="PIRNR" id="PIRNR038193"/>
    </source>
</evidence>
<reference evidence="12" key="1">
    <citation type="submission" date="2021-06" db="EMBL/GenBank/DDBJ databases">
        <authorList>
            <consortium name="Wellcome Sanger Institute Data Sharing"/>
        </authorList>
    </citation>
    <scope>NUCLEOTIDE SEQUENCE [LARGE SCALE GENOMIC DNA]</scope>
</reference>
<dbReference type="Ensembl" id="ENSECRT00000004344.1">
    <property type="protein sequence ID" value="ENSECRP00000004277.1"/>
    <property type="gene ID" value="ENSECRG00000002908.1"/>
</dbReference>
<evidence type="ECO:0000313" key="12">
    <source>
        <dbReference type="Ensembl" id="ENSECRP00000004277.1"/>
    </source>
</evidence>
<evidence type="ECO:0000256" key="5">
    <source>
        <dbReference type="ARBA" id="ARBA00023295"/>
    </source>
</evidence>
<protein>
    <recommendedName>
        <fullName evidence="10">Hyaluronidase</fullName>
        <ecNumber evidence="10">3.2.1.35</ecNumber>
    </recommendedName>
</protein>
<evidence type="ECO:0000256" key="8">
    <source>
        <dbReference type="PIRSR" id="PIRSR038193-2"/>
    </source>
</evidence>
<evidence type="ECO:0000256" key="2">
    <source>
        <dbReference type="ARBA" id="ARBA00008871"/>
    </source>
</evidence>
<dbReference type="GO" id="GO:0004415">
    <property type="term" value="F:hyalurononglucosaminidase activity"/>
    <property type="evidence" value="ECO:0007669"/>
    <property type="project" value="UniProtKB-UniRule"/>
</dbReference>
<keyword evidence="5 10" id="KW-0326">Glycosidase</keyword>